<sequence>MPDDQSRRWILPSSLGKTKREGHGVEKGERELGKTPARSMRFALGVWCEENRSSLNIFRALSPTGKCHQPVQSTVPTSVTQEPATQEPATQELFAKDLAVEGPPQQTTANERPSFAAARAPSGNEDSVDTMPDYSNETQQKQSRLCWSMLGTDPQDVYIRQFPRHDVSDDKSDQATLLSELEAEAGFDAGLQPRIVCVFGGAREFLSPPLGFAVGLGRVDVLF</sequence>
<dbReference type="AlphaFoldDB" id="A0A0P7BYK0"/>
<proteinExistence type="predicted"/>
<accession>A0A0P7BYK0</accession>
<protein>
    <submittedName>
        <fullName evidence="2">Uncharacterized protein</fullName>
    </submittedName>
</protein>
<gene>
    <name evidence="2" type="ORF">AK830_g1576</name>
</gene>
<feature type="region of interest" description="Disordered" evidence="1">
    <location>
        <begin position="65"/>
        <end position="88"/>
    </location>
</feature>
<name>A0A0P7BYK0_9HYPO</name>
<organism evidence="2 3">
    <name type="scientific">Neonectria ditissima</name>
    <dbReference type="NCBI Taxonomy" id="78410"/>
    <lineage>
        <taxon>Eukaryota</taxon>
        <taxon>Fungi</taxon>
        <taxon>Dikarya</taxon>
        <taxon>Ascomycota</taxon>
        <taxon>Pezizomycotina</taxon>
        <taxon>Sordariomycetes</taxon>
        <taxon>Hypocreomycetidae</taxon>
        <taxon>Hypocreales</taxon>
        <taxon>Nectriaceae</taxon>
        <taxon>Neonectria</taxon>
    </lineage>
</organism>
<dbReference type="EMBL" id="LKCW01000013">
    <property type="protein sequence ID" value="KPM44883.1"/>
    <property type="molecule type" value="Genomic_DNA"/>
</dbReference>
<evidence type="ECO:0000313" key="3">
    <source>
        <dbReference type="Proteomes" id="UP000050424"/>
    </source>
</evidence>
<evidence type="ECO:0000256" key="1">
    <source>
        <dbReference type="SAM" id="MobiDB-lite"/>
    </source>
</evidence>
<dbReference type="Proteomes" id="UP000050424">
    <property type="component" value="Unassembled WGS sequence"/>
</dbReference>
<evidence type="ECO:0000313" key="2">
    <source>
        <dbReference type="EMBL" id="KPM44883.1"/>
    </source>
</evidence>
<keyword evidence="3" id="KW-1185">Reference proteome</keyword>
<feature type="region of interest" description="Disordered" evidence="1">
    <location>
        <begin position="103"/>
        <end position="137"/>
    </location>
</feature>
<reference evidence="2 3" key="1">
    <citation type="submission" date="2015-09" db="EMBL/GenBank/DDBJ databases">
        <title>Draft genome of a European isolate of the apple canker pathogen Neonectria ditissima.</title>
        <authorList>
            <person name="Gomez-Cortecero A."/>
            <person name="Harrison R.J."/>
            <person name="Armitage A.D."/>
        </authorList>
    </citation>
    <scope>NUCLEOTIDE SEQUENCE [LARGE SCALE GENOMIC DNA]</scope>
    <source>
        <strain evidence="2 3">R09/05</strain>
    </source>
</reference>
<feature type="compositionally biased region" description="Basic and acidic residues" evidence="1">
    <location>
        <begin position="18"/>
        <end position="33"/>
    </location>
</feature>
<feature type="compositionally biased region" description="Polar residues" evidence="1">
    <location>
        <begin position="70"/>
        <end position="88"/>
    </location>
</feature>
<comment type="caution">
    <text evidence="2">The sequence shown here is derived from an EMBL/GenBank/DDBJ whole genome shotgun (WGS) entry which is preliminary data.</text>
</comment>
<feature type="region of interest" description="Disordered" evidence="1">
    <location>
        <begin position="1"/>
        <end position="35"/>
    </location>
</feature>